<dbReference type="InterPro" id="IPR051924">
    <property type="entry name" value="GST_Kappa/NadH"/>
</dbReference>
<organism evidence="4 5">
    <name type="scientific">Neptunicoccus cionae</name>
    <dbReference type="NCBI Taxonomy" id="2035344"/>
    <lineage>
        <taxon>Bacteria</taxon>
        <taxon>Pseudomonadati</taxon>
        <taxon>Pseudomonadota</taxon>
        <taxon>Alphaproteobacteria</taxon>
        <taxon>Rhodobacterales</taxon>
        <taxon>Paracoccaceae</taxon>
        <taxon>Neptunicoccus</taxon>
    </lineage>
</organism>
<dbReference type="GO" id="GO:0004602">
    <property type="term" value="F:glutathione peroxidase activity"/>
    <property type="evidence" value="ECO:0007669"/>
    <property type="project" value="TreeGrafter"/>
</dbReference>
<dbReference type="InterPro" id="IPR014440">
    <property type="entry name" value="HCCAis_GSTk"/>
</dbReference>
<dbReference type="Proteomes" id="UP000628017">
    <property type="component" value="Unassembled WGS sequence"/>
</dbReference>
<feature type="domain" description="DSBA-like thioredoxin" evidence="3">
    <location>
        <begin position="4"/>
        <end position="194"/>
    </location>
</feature>
<dbReference type="GO" id="GO:0006749">
    <property type="term" value="P:glutathione metabolic process"/>
    <property type="evidence" value="ECO:0007669"/>
    <property type="project" value="TreeGrafter"/>
</dbReference>
<comment type="catalytic activity">
    <reaction evidence="1">
        <text>2-hydroxychromene-2-carboxylate = (3E)-4-(2-hydroxyphenyl)-2-oxobut-3-enoate</text>
        <dbReference type="Rhea" id="RHEA:27401"/>
        <dbReference type="ChEBI" id="CHEBI:59350"/>
        <dbReference type="ChEBI" id="CHEBI:59353"/>
        <dbReference type="EC" id="5.99.1.4"/>
    </reaction>
</comment>
<accession>A0A916VLL7</accession>
<evidence type="ECO:0000313" key="4">
    <source>
        <dbReference type="EMBL" id="GGA05210.1"/>
    </source>
</evidence>
<dbReference type="InterPro" id="IPR036249">
    <property type="entry name" value="Thioredoxin-like_sf"/>
</dbReference>
<reference evidence="4" key="1">
    <citation type="journal article" date="2014" name="Int. J. Syst. Evol. Microbiol.">
        <title>Complete genome sequence of Corynebacterium casei LMG S-19264T (=DSM 44701T), isolated from a smear-ripened cheese.</title>
        <authorList>
            <consortium name="US DOE Joint Genome Institute (JGI-PGF)"/>
            <person name="Walter F."/>
            <person name="Albersmeier A."/>
            <person name="Kalinowski J."/>
            <person name="Ruckert C."/>
        </authorList>
    </citation>
    <scope>NUCLEOTIDE SEQUENCE</scope>
    <source>
        <strain evidence="4">CGMCC 1.15880</strain>
    </source>
</reference>
<sequence>MAHIDYFTITLSPFAYLAGTGLEEVAQKHGATITYKPFNLMQVFEQTGGTPPAQRHPARQAYRMQELARIAKRNDLPINLKPAHFPTNAAPSCYALIAAQDAGGGDLGALCHSFLRACWAEEKDVAQDDVVRACLEQAGFDPKLADSGLLAGAQTFEKNTEEALQRNVFGAPSYVVGDQVFWGQDRLSYLDDYLSEIG</sequence>
<dbReference type="PANTHER" id="PTHR42943">
    <property type="entry name" value="GLUTATHIONE S-TRANSFERASE KAPPA"/>
    <property type="match status" value="1"/>
</dbReference>
<dbReference type="RefSeq" id="WP_188669848.1">
    <property type="nucleotide sequence ID" value="NZ_BMKA01000001.1"/>
</dbReference>
<dbReference type="InterPro" id="IPR044087">
    <property type="entry name" value="NahD-like"/>
</dbReference>
<evidence type="ECO:0000256" key="2">
    <source>
        <dbReference type="PIRSR" id="PIRSR006386-1"/>
    </source>
</evidence>
<dbReference type="PIRSF" id="PIRSF006386">
    <property type="entry name" value="HCCAis_GSTk"/>
    <property type="match status" value="1"/>
</dbReference>
<protein>
    <recommendedName>
        <fullName evidence="1">2-hydroxychromene-2-carboxylate isomerase</fullName>
        <ecNumber evidence="1">5.99.1.4</ecNumber>
    </recommendedName>
</protein>
<dbReference type="Pfam" id="PF01323">
    <property type="entry name" value="DSBA"/>
    <property type="match status" value="1"/>
</dbReference>
<proteinExistence type="inferred from homology"/>
<dbReference type="CDD" id="cd03022">
    <property type="entry name" value="DsbA_HCCA_Iso"/>
    <property type="match status" value="1"/>
</dbReference>
<dbReference type="GO" id="GO:1901170">
    <property type="term" value="P:naphthalene catabolic process"/>
    <property type="evidence" value="ECO:0007669"/>
    <property type="project" value="InterPro"/>
</dbReference>
<dbReference type="AlphaFoldDB" id="A0A916VLL7"/>
<evidence type="ECO:0000313" key="5">
    <source>
        <dbReference type="Proteomes" id="UP000628017"/>
    </source>
</evidence>
<comment type="similarity">
    <text evidence="1">Belongs to the GST superfamily. NadH family.</text>
</comment>
<gene>
    <name evidence="4" type="ORF">GCM10011498_00870</name>
</gene>
<keyword evidence="1 4" id="KW-0413">Isomerase</keyword>
<reference evidence="4" key="2">
    <citation type="submission" date="2020-09" db="EMBL/GenBank/DDBJ databases">
        <authorList>
            <person name="Sun Q."/>
            <person name="Zhou Y."/>
        </authorList>
    </citation>
    <scope>NUCLEOTIDE SEQUENCE</scope>
    <source>
        <strain evidence="4">CGMCC 1.15880</strain>
    </source>
</reference>
<evidence type="ECO:0000256" key="1">
    <source>
        <dbReference type="PIRNR" id="PIRNR006386"/>
    </source>
</evidence>
<dbReference type="GO" id="GO:0018845">
    <property type="term" value="F:2-hydroxychromene-2-carboxylate isomerase activity"/>
    <property type="evidence" value="ECO:0007669"/>
    <property type="project" value="UniProtKB-UniRule"/>
</dbReference>
<dbReference type="PANTHER" id="PTHR42943:SF2">
    <property type="entry name" value="GLUTATHIONE S-TRANSFERASE KAPPA 1"/>
    <property type="match status" value="1"/>
</dbReference>
<keyword evidence="5" id="KW-1185">Reference proteome</keyword>
<evidence type="ECO:0000259" key="3">
    <source>
        <dbReference type="Pfam" id="PF01323"/>
    </source>
</evidence>
<dbReference type="SUPFAM" id="SSF52833">
    <property type="entry name" value="Thioredoxin-like"/>
    <property type="match status" value="1"/>
</dbReference>
<comment type="caution">
    <text evidence="4">The sequence shown here is derived from an EMBL/GenBank/DDBJ whole genome shotgun (WGS) entry which is preliminary data.</text>
</comment>
<dbReference type="EC" id="5.99.1.4" evidence="1"/>
<dbReference type="Gene3D" id="3.40.30.10">
    <property type="entry name" value="Glutaredoxin"/>
    <property type="match status" value="1"/>
</dbReference>
<dbReference type="EMBL" id="BMKA01000001">
    <property type="protein sequence ID" value="GGA05210.1"/>
    <property type="molecule type" value="Genomic_DNA"/>
</dbReference>
<feature type="active site" description="Nucleophile" evidence="2">
    <location>
        <position position="12"/>
    </location>
</feature>
<dbReference type="GO" id="GO:0004364">
    <property type="term" value="F:glutathione transferase activity"/>
    <property type="evidence" value="ECO:0007669"/>
    <property type="project" value="TreeGrafter"/>
</dbReference>
<name>A0A916VLL7_9RHOB</name>
<dbReference type="InterPro" id="IPR001853">
    <property type="entry name" value="DSBA-like_thioredoxin_dom"/>
</dbReference>